<dbReference type="AlphaFoldDB" id="A0A6N9YFS1"/>
<name>A0A6N9YFS1_9ACTN</name>
<dbReference type="Proteomes" id="UP000469185">
    <property type="component" value="Unassembled WGS sequence"/>
</dbReference>
<dbReference type="RefSeq" id="WP_163815131.1">
    <property type="nucleotide sequence ID" value="NZ_JAAGOB010000001.1"/>
</dbReference>
<evidence type="ECO:0000259" key="2">
    <source>
        <dbReference type="Pfam" id="PF13845"/>
    </source>
</evidence>
<accession>A0A6N9YFS1</accession>
<feature type="signal peptide" evidence="1">
    <location>
        <begin position="1"/>
        <end position="29"/>
    </location>
</feature>
<proteinExistence type="predicted"/>
<organism evidence="3 4">
    <name type="scientific">Phytoactinopolyspora alkaliphila</name>
    <dbReference type="NCBI Taxonomy" id="1783498"/>
    <lineage>
        <taxon>Bacteria</taxon>
        <taxon>Bacillati</taxon>
        <taxon>Actinomycetota</taxon>
        <taxon>Actinomycetes</taxon>
        <taxon>Jiangellales</taxon>
        <taxon>Jiangellaceae</taxon>
        <taxon>Phytoactinopolyspora</taxon>
    </lineage>
</organism>
<evidence type="ECO:0000256" key="1">
    <source>
        <dbReference type="SAM" id="SignalP"/>
    </source>
</evidence>
<gene>
    <name evidence="3" type="ORF">G1H11_00820</name>
</gene>
<dbReference type="InterPro" id="IPR026004">
    <property type="entry name" value="Septum_form"/>
</dbReference>
<protein>
    <recommendedName>
        <fullName evidence="2">Septum formation-related domain-containing protein</fullName>
    </recommendedName>
</protein>
<keyword evidence="1" id="KW-0732">Signal</keyword>
<dbReference type="PROSITE" id="PS51257">
    <property type="entry name" value="PROKAR_LIPOPROTEIN"/>
    <property type="match status" value="1"/>
</dbReference>
<reference evidence="3 4" key="1">
    <citation type="submission" date="2020-02" db="EMBL/GenBank/DDBJ databases">
        <authorList>
            <person name="Li X.-J."/>
            <person name="Feng X.-M."/>
        </authorList>
    </citation>
    <scope>NUCLEOTIDE SEQUENCE [LARGE SCALE GENOMIC DNA]</scope>
    <source>
        <strain evidence="3 4">CGMCC 4.7225</strain>
    </source>
</reference>
<keyword evidence="4" id="KW-1185">Reference proteome</keyword>
<dbReference type="Pfam" id="PF13845">
    <property type="entry name" value="Septum_form"/>
    <property type="match status" value="1"/>
</dbReference>
<evidence type="ECO:0000313" key="3">
    <source>
        <dbReference type="EMBL" id="NED93856.1"/>
    </source>
</evidence>
<sequence>MARTTRTAHAVRAVALGAAVVLTVTGCSAVEDLFGGDDEPERDQETGEVSEIVEGASIFDIQEGDCIGEISSAEEVQEVDIIPCDQEYQQQVYLIQEIVSDEFPDQETVEAQAEETCVPAFEDFVGMAYEESDLAIYYLSPSQEGWESEEDRDLVCLVYDPSGAVTGSLEGANR</sequence>
<evidence type="ECO:0000313" key="4">
    <source>
        <dbReference type="Proteomes" id="UP000469185"/>
    </source>
</evidence>
<comment type="caution">
    <text evidence="3">The sequence shown here is derived from an EMBL/GenBank/DDBJ whole genome shotgun (WGS) entry which is preliminary data.</text>
</comment>
<feature type="chain" id="PRO_5027079749" description="Septum formation-related domain-containing protein" evidence="1">
    <location>
        <begin position="30"/>
        <end position="174"/>
    </location>
</feature>
<feature type="domain" description="Septum formation-related" evidence="2">
    <location>
        <begin position="44"/>
        <end position="148"/>
    </location>
</feature>
<dbReference type="EMBL" id="JAAGOB010000001">
    <property type="protein sequence ID" value="NED93856.1"/>
    <property type="molecule type" value="Genomic_DNA"/>
</dbReference>